<reference evidence="1" key="1">
    <citation type="journal article" date="2015" name="Nature">
        <title>Complex archaea that bridge the gap between prokaryotes and eukaryotes.</title>
        <authorList>
            <person name="Spang A."/>
            <person name="Saw J.H."/>
            <person name="Jorgensen S.L."/>
            <person name="Zaremba-Niedzwiedzka K."/>
            <person name="Martijn J."/>
            <person name="Lind A.E."/>
            <person name="van Eijk R."/>
            <person name="Schleper C."/>
            <person name="Guy L."/>
            <person name="Ettema T.J."/>
        </authorList>
    </citation>
    <scope>NUCLEOTIDE SEQUENCE</scope>
</reference>
<proteinExistence type="predicted"/>
<accession>A0A0F9TR34</accession>
<name>A0A0F9TR34_9ZZZZ</name>
<sequence>MSYGSLSALRVTIEANHLKPWIVLQHVIHSHLQEAIDLADKNGYDLAKQYVGRSIHCEIEGGVQDGMSWEDEPTVTLLFRRRGFSNPREE</sequence>
<evidence type="ECO:0000313" key="1">
    <source>
        <dbReference type="EMBL" id="KKN51581.1"/>
    </source>
</evidence>
<dbReference type="EMBL" id="LAZR01001057">
    <property type="protein sequence ID" value="KKN51581.1"/>
    <property type="molecule type" value="Genomic_DNA"/>
</dbReference>
<protein>
    <submittedName>
        <fullName evidence="1">Uncharacterized protein</fullName>
    </submittedName>
</protein>
<gene>
    <name evidence="1" type="ORF">LCGC14_0621230</name>
</gene>
<comment type="caution">
    <text evidence="1">The sequence shown here is derived from an EMBL/GenBank/DDBJ whole genome shotgun (WGS) entry which is preliminary data.</text>
</comment>
<organism evidence="1">
    <name type="scientific">marine sediment metagenome</name>
    <dbReference type="NCBI Taxonomy" id="412755"/>
    <lineage>
        <taxon>unclassified sequences</taxon>
        <taxon>metagenomes</taxon>
        <taxon>ecological metagenomes</taxon>
    </lineage>
</organism>
<dbReference type="AlphaFoldDB" id="A0A0F9TR34"/>